<evidence type="ECO:0000313" key="1">
    <source>
        <dbReference type="EMBL" id="CAK9137873.1"/>
    </source>
</evidence>
<accession>A0ABC8QZ70</accession>
<comment type="caution">
    <text evidence="1">The sequence shown here is derived from an EMBL/GenBank/DDBJ whole genome shotgun (WGS) entry which is preliminary data.</text>
</comment>
<gene>
    <name evidence="1" type="ORF">ILEXP_LOCUS4919</name>
</gene>
<name>A0ABC8QZ70_9AQUA</name>
<protein>
    <submittedName>
        <fullName evidence="1">Uncharacterized protein</fullName>
    </submittedName>
</protein>
<dbReference type="Proteomes" id="UP001642360">
    <property type="component" value="Unassembled WGS sequence"/>
</dbReference>
<keyword evidence="2" id="KW-1185">Reference proteome</keyword>
<dbReference type="EMBL" id="CAUOFW020000839">
    <property type="protein sequence ID" value="CAK9137873.1"/>
    <property type="molecule type" value="Genomic_DNA"/>
</dbReference>
<sequence>TRSGLLVTWTRGMTRGIWSNRGIELLDSELVVCQAELGLRWTLGPLASLAFFLVAQFAI</sequence>
<dbReference type="AlphaFoldDB" id="A0ABC8QZ70"/>
<organism evidence="1 2">
    <name type="scientific">Ilex paraguariensis</name>
    <name type="common">yerba mate</name>
    <dbReference type="NCBI Taxonomy" id="185542"/>
    <lineage>
        <taxon>Eukaryota</taxon>
        <taxon>Viridiplantae</taxon>
        <taxon>Streptophyta</taxon>
        <taxon>Embryophyta</taxon>
        <taxon>Tracheophyta</taxon>
        <taxon>Spermatophyta</taxon>
        <taxon>Magnoliopsida</taxon>
        <taxon>eudicotyledons</taxon>
        <taxon>Gunneridae</taxon>
        <taxon>Pentapetalae</taxon>
        <taxon>asterids</taxon>
        <taxon>campanulids</taxon>
        <taxon>Aquifoliales</taxon>
        <taxon>Aquifoliaceae</taxon>
        <taxon>Ilex</taxon>
    </lineage>
</organism>
<reference evidence="1 2" key="1">
    <citation type="submission" date="2024-02" db="EMBL/GenBank/DDBJ databases">
        <authorList>
            <person name="Vignale AGUSTIN F."/>
            <person name="Sosa J E."/>
            <person name="Modenutti C."/>
        </authorList>
    </citation>
    <scope>NUCLEOTIDE SEQUENCE [LARGE SCALE GENOMIC DNA]</scope>
</reference>
<proteinExistence type="predicted"/>
<evidence type="ECO:0000313" key="2">
    <source>
        <dbReference type="Proteomes" id="UP001642360"/>
    </source>
</evidence>
<feature type="non-terminal residue" evidence="1">
    <location>
        <position position="1"/>
    </location>
</feature>